<keyword evidence="1" id="KW-0812">Transmembrane</keyword>
<organism evidence="2 3">
    <name type="scientific">Rugosimonospora africana</name>
    <dbReference type="NCBI Taxonomy" id="556532"/>
    <lineage>
        <taxon>Bacteria</taxon>
        <taxon>Bacillati</taxon>
        <taxon>Actinomycetota</taxon>
        <taxon>Actinomycetes</taxon>
        <taxon>Micromonosporales</taxon>
        <taxon>Micromonosporaceae</taxon>
        <taxon>Rugosimonospora</taxon>
    </lineage>
</organism>
<evidence type="ECO:0000313" key="3">
    <source>
        <dbReference type="Proteomes" id="UP000642748"/>
    </source>
</evidence>
<dbReference type="EMBL" id="BONZ01000125">
    <property type="protein sequence ID" value="GIH21352.1"/>
    <property type="molecule type" value="Genomic_DNA"/>
</dbReference>
<feature type="transmembrane region" description="Helical" evidence="1">
    <location>
        <begin position="12"/>
        <end position="35"/>
    </location>
</feature>
<keyword evidence="3" id="KW-1185">Reference proteome</keyword>
<evidence type="ECO:0000313" key="2">
    <source>
        <dbReference type="EMBL" id="GIH21352.1"/>
    </source>
</evidence>
<name>A0A8J3R3R7_9ACTN</name>
<reference evidence="2" key="1">
    <citation type="submission" date="2021-01" db="EMBL/GenBank/DDBJ databases">
        <title>Whole genome shotgun sequence of Rugosimonospora africana NBRC 104875.</title>
        <authorList>
            <person name="Komaki H."/>
            <person name="Tamura T."/>
        </authorList>
    </citation>
    <scope>NUCLEOTIDE SEQUENCE</scope>
    <source>
        <strain evidence="2">NBRC 104875</strain>
    </source>
</reference>
<comment type="caution">
    <text evidence="2">The sequence shown here is derived from an EMBL/GenBank/DDBJ whole genome shotgun (WGS) entry which is preliminary data.</text>
</comment>
<keyword evidence="1" id="KW-1133">Transmembrane helix</keyword>
<protein>
    <submittedName>
        <fullName evidence="2">Uncharacterized protein</fullName>
    </submittedName>
</protein>
<gene>
    <name evidence="2" type="ORF">Raf01_95240</name>
</gene>
<dbReference type="AlphaFoldDB" id="A0A8J3R3R7"/>
<keyword evidence="1" id="KW-0472">Membrane</keyword>
<evidence type="ECO:0000256" key="1">
    <source>
        <dbReference type="SAM" id="Phobius"/>
    </source>
</evidence>
<dbReference type="RefSeq" id="WP_203924736.1">
    <property type="nucleotide sequence ID" value="NZ_BONZ01000125.1"/>
</dbReference>
<accession>A0A8J3R3R7</accession>
<dbReference type="Proteomes" id="UP000642748">
    <property type="component" value="Unassembled WGS sequence"/>
</dbReference>
<proteinExistence type="predicted"/>
<sequence>MIPVASPLTDQLQGWGTAIGALIAAGALVAAMVAYRAQSRQLRHQQKQIADQQELNRQQSEVLALQARDLGESLAERRRAQAVRVFMYASHSRGVDDQDRWTFSATLKNASDYPIRGIVVRWHRGTAAWGEPMESPWLPPGAPAAQFSREMDRREGGDLTPAAIGAVIEFRDAAGVRWRITPSGGLEELAQVHAGL</sequence>